<evidence type="ECO:0000256" key="6">
    <source>
        <dbReference type="ARBA" id="ARBA00022777"/>
    </source>
</evidence>
<keyword evidence="7 9" id="KW-0067">ATP-binding</keyword>
<feature type="binding site" evidence="9">
    <location>
        <begin position="178"/>
        <end position="182"/>
    </location>
    <ligand>
        <name>ATP</name>
        <dbReference type="ChEBI" id="CHEBI:30616"/>
    </ligand>
</feature>
<feature type="binding site" evidence="9">
    <location>
        <position position="355"/>
    </location>
    <ligand>
        <name>Mg(2+)</name>
        <dbReference type="ChEBI" id="CHEBI:18420"/>
    </ligand>
</feature>
<dbReference type="InterPro" id="IPR004372">
    <property type="entry name" value="Ac/propionate_kinase"/>
</dbReference>
<comment type="pathway">
    <text evidence="9">Metabolic intermediate biosynthesis; acetyl-CoA biosynthesis; acetyl-CoA from acetate: step 1/2.</text>
</comment>
<dbReference type="Pfam" id="PF00871">
    <property type="entry name" value="Acetate_kinase"/>
    <property type="match status" value="1"/>
</dbReference>
<keyword evidence="3 9" id="KW-0808">Transferase</keyword>
<evidence type="ECO:0000256" key="2">
    <source>
        <dbReference type="ARBA" id="ARBA00022490"/>
    </source>
</evidence>
<comment type="subunit">
    <text evidence="9">Homodimer.</text>
</comment>
<comment type="function">
    <text evidence="9">Catalyzes the formation of acetyl phosphate from acetate and ATP. Can also catalyze the reverse reaction.</text>
</comment>
<comment type="caution">
    <text evidence="11">The sequence shown here is derived from an EMBL/GenBank/DDBJ whole genome shotgun (WGS) entry which is preliminary data.</text>
</comment>
<evidence type="ECO:0000256" key="10">
    <source>
        <dbReference type="RuleBase" id="RU003835"/>
    </source>
</evidence>
<dbReference type="GO" id="GO:0016301">
    <property type="term" value="F:kinase activity"/>
    <property type="evidence" value="ECO:0007669"/>
    <property type="project" value="UniProtKB-KW"/>
</dbReference>
<dbReference type="NCBIfam" id="TIGR00016">
    <property type="entry name" value="ackA"/>
    <property type="match status" value="1"/>
</dbReference>
<keyword evidence="12" id="KW-1185">Reference proteome</keyword>
<dbReference type="SUPFAM" id="SSF53067">
    <property type="entry name" value="Actin-like ATPase domain"/>
    <property type="match status" value="2"/>
</dbReference>
<dbReference type="PANTHER" id="PTHR21060">
    <property type="entry name" value="ACETATE KINASE"/>
    <property type="match status" value="1"/>
</dbReference>
<dbReference type="PROSITE" id="PS01076">
    <property type="entry name" value="ACETATE_KINASE_2"/>
    <property type="match status" value="1"/>
</dbReference>
<keyword evidence="8 9" id="KW-0460">Magnesium</keyword>
<keyword evidence="5 9" id="KW-0547">Nucleotide-binding</keyword>
<feature type="binding site" evidence="9">
    <location>
        <begin position="301"/>
        <end position="305"/>
    </location>
    <ligand>
        <name>ATP</name>
        <dbReference type="ChEBI" id="CHEBI:30616"/>
    </ligand>
</feature>
<evidence type="ECO:0000256" key="4">
    <source>
        <dbReference type="ARBA" id="ARBA00022723"/>
    </source>
</evidence>
<comment type="cofactor">
    <cofactor evidence="9">
        <name>Mg(2+)</name>
        <dbReference type="ChEBI" id="CHEBI:18420"/>
    </cofactor>
    <cofactor evidence="9">
        <name>Mn(2+)</name>
        <dbReference type="ChEBI" id="CHEBI:29035"/>
    </cofactor>
    <text evidence="9">Mg(2+). Can also accept Mn(2+).</text>
</comment>
<evidence type="ECO:0000256" key="5">
    <source>
        <dbReference type="ARBA" id="ARBA00022741"/>
    </source>
</evidence>
<evidence type="ECO:0000256" key="8">
    <source>
        <dbReference type="ARBA" id="ARBA00022842"/>
    </source>
</evidence>
<sequence>MGLSGLAERLGSGDASARLDLPGGRRSVALPGGTYAEAFAVIAGALDELGVRGDVGAVGHRVVHGGERFSEPALITPEVLDAVRACVPLAPLHNPANIAGIEAARAAFPHLPQVAVFDTAFHQSMPEVAFRYAVPEAWYRQHGVRRYGFHGTSHAFVAAEAAQVLDRPLEDLNLVTAHLGNGCSVCAVAGGRSVDTSMGLTPLEGLVMGTRSGDVDPGLHDFIARQAGLSLSEVTAALNRESGLLGLSGLSNDMRELEEAAARGHAGARLAVEAFVYRLAKQMAGMAVALGRVDALVFTGGIGENSAAVRGAVLARLGVLGAAVDPALNARAVRGESGLISPEGSLPALVINTNEELMIARQTQDVLAGLKGAQA</sequence>
<evidence type="ECO:0000256" key="1">
    <source>
        <dbReference type="ARBA" id="ARBA00008748"/>
    </source>
</evidence>
<dbReference type="PIRSF" id="PIRSF000722">
    <property type="entry name" value="Acetate_prop_kin"/>
    <property type="match status" value="1"/>
</dbReference>
<dbReference type="InterPro" id="IPR043129">
    <property type="entry name" value="ATPase_NBD"/>
</dbReference>
<dbReference type="InterPro" id="IPR023865">
    <property type="entry name" value="Aliphatic_acid_kinase_CS"/>
</dbReference>
<feature type="site" description="Transition state stabilizer" evidence="9">
    <location>
        <position position="211"/>
    </location>
</feature>
<evidence type="ECO:0000256" key="3">
    <source>
        <dbReference type="ARBA" id="ARBA00022679"/>
    </source>
</evidence>
<keyword evidence="2 9" id="KW-0963">Cytoplasm</keyword>
<evidence type="ECO:0000256" key="9">
    <source>
        <dbReference type="HAMAP-Rule" id="MF_00020"/>
    </source>
</evidence>
<organism evidence="11 12">
    <name type="scientific">Deinococcus seoulensis</name>
    <dbReference type="NCBI Taxonomy" id="1837379"/>
    <lineage>
        <taxon>Bacteria</taxon>
        <taxon>Thermotogati</taxon>
        <taxon>Deinococcota</taxon>
        <taxon>Deinococci</taxon>
        <taxon>Deinococcales</taxon>
        <taxon>Deinococcaceae</taxon>
        <taxon>Deinococcus</taxon>
    </lineage>
</organism>
<protein>
    <recommendedName>
        <fullName evidence="9">Acetate kinase</fullName>
        <ecNumber evidence="9">2.7.2.1</ecNumber>
    </recommendedName>
    <alternativeName>
        <fullName evidence="9">Acetokinase</fullName>
    </alternativeName>
</protein>
<dbReference type="PANTHER" id="PTHR21060:SF21">
    <property type="entry name" value="ACETATE KINASE"/>
    <property type="match status" value="1"/>
</dbReference>
<dbReference type="Proteomes" id="UP000634308">
    <property type="component" value="Unassembled WGS sequence"/>
</dbReference>
<keyword evidence="4 9" id="KW-0479">Metal-binding</keyword>
<dbReference type="EC" id="2.7.2.1" evidence="9"/>
<feature type="binding site" evidence="9">
    <location>
        <position position="61"/>
    </location>
    <ligand>
        <name>substrate</name>
    </ligand>
</feature>
<dbReference type="Gene3D" id="3.30.420.40">
    <property type="match status" value="2"/>
</dbReference>
<evidence type="ECO:0000256" key="7">
    <source>
        <dbReference type="ARBA" id="ARBA00022840"/>
    </source>
</evidence>
<comment type="similarity">
    <text evidence="1 9 10">Belongs to the acetokinase family.</text>
</comment>
<evidence type="ECO:0000313" key="12">
    <source>
        <dbReference type="Proteomes" id="UP000634308"/>
    </source>
</evidence>
<accession>A0ABQ2RUN2</accession>
<dbReference type="EMBL" id="BMQM01000026">
    <property type="protein sequence ID" value="GGR67750.1"/>
    <property type="molecule type" value="Genomic_DNA"/>
</dbReference>
<reference evidence="12" key="1">
    <citation type="journal article" date="2019" name="Int. J. Syst. Evol. Microbiol.">
        <title>The Global Catalogue of Microorganisms (GCM) 10K type strain sequencing project: providing services to taxonomists for standard genome sequencing and annotation.</title>
        <authorList>
            <consortium name="The Broad Institute Genomics Platform"/>
            <consortium name="The Broad Institute Genome Sequencing Center for Infectious Disease"/>
            <person name="Wu L."/>
            <person name="Ma J."/>
        </authorList>
    </citation>
    <scope>NUCLEOTIDE SEQUENCE [LARGE SCALE GENOMIC DNA]</scope>
    <source>
        <strain evidence="12">JCM 31404</strain>
    </source>
</reference>
<comment type="caution">
    <text evidence="9">Lacks conserved residue(s) required for the propagation of feature annotation.</text>
</comment>
<comment type="subcellular location">
    <subcellularLocation>
        <location evidence="9">Cytoplasm</location>
    </subcellularLocation>
</comment>
<evidence type="ECO:0000313" key="11">
    <source>
        <dbReference type="EMBL" id="GGR67750.1"/>
    </source>
</evidence>
<dbReference type="PRINTS" id="PR00471">
    <property type="entry name" value="ACETATEKNASE"/>
</dbReference>
<gene>
    <name evidence="9 11" type="primary">ackA</name>
    <name evidence="11" type="ORF">GCM10008959_32360</name>
</gene>
<dbReference type="CDD" id="cd24010">
    <property type="entry name" value="ASKHA_NBD_AcK_PK"/>
    <property type="match status" value="1"/>
</dbReference>
<dbReference type="HAMAP" id="MF_00020">
    <property type="entry name" value="Acetate_kinase"/>
    <property type="match status" value="1"/>
</dbReference>
<comment type="catalytic activity">
    <reaction evidence="9">
        <text>acetate + ATP = acetyl phosphate + ADP</text>
        <dbReference type="Rhea" id="RHEA:11352"/>
        <dbReference type="ChEBI" id="CHEBI:22191"/>
        <dbReference type="ChEBI" id="CHEBI:30089"/>
        <dbReference type="ChEBI" id="CHEBI:30616"/>
        <dbReference type="ChEBI" id="CHEBI:456216"/>
        <dbReference type="EC" id="2.7.2.1"/>
    </reaction>
</comment>
<name>A0ABQ2RUN2_9DEIO</name>
<proteinExistence type="inferred from homology"/>
<feature type="active site" description="Proton donor/acceptor" evidence="9">
    <location>
        <position position="118"/>
    </location>
</feature>
<keyword evidence="6 9" id="KW-0418">Kinase</keyword>
<dbReference type="InterPro" id="IPR000890">
    <property type="entry name" value="Aliphatic_acid_kin_short-chain"/>
</dbReference>
<feature type="binding site" evidence="9">
    <location>
        <begin position="253"/>
        <end position="255"/>
    </location>
    <ligand>
        <name>ATP</name>
        <dbReference type="ChEBI" id="CHEBI:30616"/>
    </ligand>
</feature>
<feature type="site" description="Transition state stabilizer" evidence="9">
    <location>
        <position position="150"/>
    </location>
</feature>